<evidence type="ECO:0000313" key="3">
    <source>
        <dbReference type="EMBL" id="WFD40472.1"/>
    </source>
</evidence>
<protein>
    <submittedName>
        <fullName evidence="3">Uncharacterized protein</fullName>
    </submittedName>
</protein>
<reference evidence="3" key="1">
    <citation type="submission" date="2023-03" db="EMBL/GenBank/DDBJ databases">
        <title>Mating type loci evolution in Malassezia.</title>
        <authorList>
            <person name="Coelho M.A."/>
        </authorList>
    </citation>
    <scope>NUCLEOTIDE SEQUENCE</scope>
    <source>
        <strain evidence="3">CBS 9431</strain>
    </source>
</reference>
<name>A0AAF0F4N2_9BASI</name>
<keyword evidence="4" id="KW-1185">Reference proteome</keyword>
<accession>A0AAF0F4N2</accession>
<dbReference type="GO" id="GO:0002098">
    <property type="term" value="P:tRNA wobble uridine modification"/>
    <property type="evidence" value="ECO:0007669"/>
    <property type="project" value="InterPro"/>
</dbReference>
<dbReference type="GO" id="GO:0033588">
    <property type="term" value="C:elongator holoenzyme complex"/>
    <property type="evidence" value="ECO:0007669"/>
    <property type="project" value="InterPro"/>
</dbReference>
<dbReference type="EMBL" id="CP119963">
    <property type="protein sequence ID" value="WFD40472.1"/>
    <property type="molecule type" value="Genomic_DNA"/>
</dbReference>
<comment type="similarity">
    <text evidence="2">Belongs to the ELP6 family.</text>
</comment>
<organism evidence="3 4">
    <name type="scientific">Malassezia japonica</name>
    <dbReference type="NCBI Taxonomy" id="223818"/>
    <lineage>
        <taxon>Eukaryota</taxon>
        <taxon>Fungi</taxon>
        <taxon>Dikarya</taxon>
        <taxon>Basidiomycota</taxon>
        <taxon>Ustilaginomycotina</taxon>
        <taxon>Malasseziomycetes</taxon>
        <taxon>Malasseziales</taxon>
        <taxon>Malasseziaceae</taxon>
        <taxon>Malassezia</taxon>
    </lineage>
</organism>
<dbReference type="Proteomes" id="UP001217754">
    <property type="component" value="Chromosome 6"/>
</dbReference>
<gene>
    <name evidence="3" type="ORF">MJAP1_003458</name>
</gene>
<proteinExistence type="inferred from homology"/>
<sequence length="252" mass="27077">MRQEHSVVWVSCHADGFAHWNSIARKAGMPLSQHTASGQLQYIDADAHLESNETLSSLLDDIRMGITVAQSTTNAHEPSPAYLARTLVVVDSLSFLQWSLPGSVEEVHASLVHFYRSLRALCRTEHAALLTLQHADACSAVSANGSLDAGDEKLFRLLLRSADLWVAVNELASGRAADCDGELTVHALGRTAAAALAPASRDELIPLDAFRLDRPSQACLFRIVPDGTGPKNAYGVRSSVKIWSRGSGQGLA</sequence>
<dbReference type="Gene3D" id="3.40.50.300">
    <property type="entry name" value="P-loop containing nucleotide triphosphate hydrolases"/>
    <property type="match status" value="1"/>
</dbReference>
<evidence type="ECO:0000313" key="4">
    <source>
        <dbReference type="Proteomes" id="UP001217754"/>
    </source>
</evidence>
<dbReference type="AlphaFoldDB" id="A0AAF0F4N2"/>
<dbReference type="InterPro" id="IPR027417">
    <property type="entry name" value="P-loop_NTPase"/>
</dbReference>
<dbReference type="Pfam" id="PF09807">
    <property type="entry name" value="ELP6"/>
    <property type="match status" value="1"/>
</dbReference>
<dbReference type="PANTHER" id="PTHR16184:SF6">
    <property type="entry name" value="ELONGATOR COMPLEX PROTEIN 6"/>
    <property type="match status" value="1"/>
</dbReference>
<dbReference type="GeneID" id="85227109"/>
<dbReference type="RefSeq" id="XP_060123369.1">
    <property type="nucleotide sequence ID" value="XM_060267386.1"/>
</dbReference>
<evidence type="ECO:0000256" key="1">
    <source>
        <dbReference type="ARBA" id="ARBA00005043"/>
    </source>
</evidence>
<dbReference type="PANTHER" id="PTHR16184">
    <property type="entry name" value="ELONGATOR COMPLEX PROTEIN 6"/>
    <property type="match status" value="1"/>
</dbReference>
<evidence type="ECO:0000256" key="2">
    <source>
        <dbReference type="ARBA" id="ARBA00008837"/>
    </source>
</evidence>
<dbReference type="InterPro" id="IPR018627">
    <property type="entry name" value="ELP6"/>
</dbReference>
<comment type="pathway">
    <text evidence="1">tRNA modification; 5-methoxycarbonylmethyl-2-thiouridine-tRNA biosynthesis.</text>
</comment>